<feature type="transmembrane region" description="Helical" evidence="11">
    <location>
        <begin position="167"/>
        <end position="184"/>
    </location>
</feature>
<keyword evidence="5" id="KW-0547">Nucleotide-binding</keyword>
<dbReference type="FunFam" id="3.40.50.300:FF:000140">
    <property type="entry name" value="Lipid A export ATP-binding/permease protein MsbA"/>
    <property type="match status" value="1"/>
</dbReference>
<feature type="transmembrane region" description="Helical" evidence="11">
    <location>
        <begin position="66"/>
        <end position="91"/>
    </location>
</feature>
<dbReference type="InterPro" id="IPR017871">
    <property type="entry name" value="ABC_transporter-like_CS"/>
</dbReference>
<evidence type="ECO:0000256" key="1">
    <source>
        <dbReference type="ARBA" id="ARBA00004651"/>
    </source>
</evidence>
<dbReference type="SUPFAM" id="SSF52540">
    <property type="entry name" value="P-loop containing nucleoside triphosphate hydrolases"/>
    <property type="match status" value="1"/>
</dbReference>
<dbReference type="GO" id="GO:0034040">
    <property type="term" value="F:ATPase-coupled lipid transmembrane transporter activity"/>
    <property type="evidence" value="ECO:0007669"/>
    <property type="project" value="InterPro"/>
</dbReference>
<dbReference type="SMART" id="SM00382">
    <property type="entry name" value="AAA"/>
    <property type="match status" value="1"/>
</dbReference>
<keyword evidence="10 11" id="KW-0472">Membrane</keyword>
<dbReference type="PROSITE" id="PS50929">
    <property type="entry name" value="ABC_TM1F"/>
    <property type="match status" value="1"/>
</dbReference>
<keyword evidence="6 14" id="KW-0067">ATP-binding</keyword>
<evidence type="ECO:0000256" key="4">
    <source>
        <dbReference type="ARBA" id="ARBA00022692"/>
    </source>
</evidence>
<dbReference type="InterPro" id="IPR003439">
    <property type="entry name" value="ABC_transporter-like_ATP-bd"/>
</dbReference>
<dbReference type="InterPro" id="IPR027417">
    <property type="entry name" value="P-loop_NTPase"/>
</dbReference>
<name>A0A6N7QQ63_9GAMM</name>
<comment type="caution">
    <text evidence="14">The sequence shown here is derived from an EMBL/GenBank/DDBJ whole genome shotgun (WGS) entry which is preliminary data.</text>
</comment>
<keyword evidence="2" id="KW-0813">Transport</keyword>
<dbReference type="GO" id="GO:0005886">
    <property type="term" value="C:plasma membrane"/>
    <property type="evidence" value="ECO:0007669"/>
    <property type="project" value="UniProtKB-SubCell"/>
</dbReference>
<keyword evidence="4 11" id="KW-0812">Transmembrane</keyword>
<keyword evidence="7" id="KW-1278">Translocase</keyword>
<sequence>MVQDVNSGWAIYRRLLTYVLDYWKVAALAVVGMILTGATEAGFAWLVKPLLDAGFVERDPDVIKLIPLGVLAIFVVRGLSSFASQYGTAWISRRIIGRLRAEVFDRLLTLPRRYFDDASSSMLLSRLTYNVEQVAEAGTNAVVIIIRDFATVFFLLAYMFWLSWKLTLTFLLLGPVVIGVVVYVSRRFRKLSHRVQNSVGNIAYVAEEAIEGSDEVRIYGAQALERSRFAEANERNTKQFMKFAATQALSTPIVQFCAALALSIVVWLATFQDSMTTVSVGSFVSFLTAMLLLLQPLKRLTTVHARIQRGIAAGESIFEIIDEPPEQDTGTHAPTRVDGSIEFRQVGLHYRNNPDLVLDGISLTIKAGETVALVGRSGSGKTSLVNLLPRFYEPTQGEILLDGVNLRDYRLSALRQQIALVSQQVVLFNATIAENIAYGQPDGADRSALYEAAEAANAREFIEALPQGFDTPVGENGVLLSGGQRQRIAIARALLKDAPVLILDEATSALDSASEQHIQTALERLMEGRTTLVIAHRLSTIERADRILVLDAGHIVETGSHQELIERRGPYAALHRLQFRTEAAQTHEQ</sequence>
<keyword evidence="8 11" id="KW-1133">Transmembrane helix</keyword>
<evidence type="ECO:0000313" key="15">
    <source>
        <dbReference type="Proteomes" id="UP000433788"/>
    </source>
</evidence>
<reference evidence="14 15" key="1">
    <citation type="submission" date="2019-11" db="EMBL/GenBank/DDBJ databases">
        <authorList>
            <person name="Zhang X.Y."/>
        </authorList>
    </citation>
    <scope>NUCLEOTIDE SEQUENCE [LARGE SCALE GENOMIC DNA]</scope>
    <source>
        <strain evidence="14 15">C176</strain>
    </source>
</reference>
<dbReference type="InterPro" id="IPR003593">
    <property type="entry name" value="AAA+_ATPase"/>
</dbReference>
<dbReference type="PANTHER" id="PTHR43394:SF1">
    <property type="entry name" value="ATP-BINDING CASSETTE SUB-FAMILY B MEMBER 10, MITOCHONDRIAL"/>
    <property type="match status" value="1"/>
</dbReference>
<dbReference type="GO" id="GO:0005524">
    <property type="term" value="F:ATP binding"/>
    <property type="evidence" value="ECO:0007669"/>
    <property type="project" value="UniProtKB-KW"/>
</dbReference>
<keyword evidence="3" id="KW-1003">Cell membrane</keyword>
<gene>
    <name evidence="14" type="primary">msbA</name>
    <name evidence="14" type="ORF">GH984_00935</name>
</gene>
<dbReference type="GO" id="GO:0015421">
    <property type="term" value="F:ABC-type oligopeptide transporter activity"/>
    <property type="evidence" value="ECO:0007669"/>
    <property type="project" value="TreeGrafter"/>
</dbReference>
<evidence type="ECO:0000259" key="12">
    <source>
        <dbReference type="PROSITE" id="PS50893"/>
    </source>
</evidence>
<organism evidence="14 15">
    <name type="scientific">Spiribacter salilacus</name>
    <dbReference type="NCBI Taxonomy" id="2664894"/>
    <lineage>
        <taxon>Bacteria</taxon>
        <taxon>Pseudomonadati</taxon>
        <taxon>Pseudomonadota</taxon>
        <taxon>Gammaproteobacteria</taxon>
        <taxon>Chromatiales</taxon>
        <taxon>Ectothiorhodospiraceae</taxon>
        <taxon>Spiribacter</taxon>
    </lineage>
</organism>
<dbReference type="InterPro" id="IPR036640">
    <property type="entry name" value="ABC1_TM_sf"/>
</dbReference>
<feature type="transmembrane region" description="Helical" evidence="11">
    <location>
        <begin position="141"/>
        <end position="161"/>
    </location>
</feature>
<dbReference type="Gene3D" id="3.40.50.300">
    <property type="entry name" value="P-loop containing nucleotide triphosphate hydrolases"/>
    <property type="match status" value="1"/>
</dbReference>
<evidence type="ECO:0000256" key="6">
    <source>
        <dbReference type="ARBA" id="ARBA00022840"/>
    </source>
</evidence>
<evidence type="ECO:0000256" key="7">
    <source>
        <dbReference type="ARBA" id="ARBA00022967"/>
    </source>
</evidence>
<evidence type="ECO:0000256" key="10">
    <source>
        <dbReference type="ARBA" id="ARBA00023136"/>
    </source>
</evidence>
<evidence type="ECO:0000256" key="9">
    <source>
        <dbReference type="ARBA" id="ARBA00023055"/>
    </source>
</evidence>
<dbReference type="PROSITE" id="PS00211">
    <property type="entry name" value="ABC_TRANSPORTER_1"/>
    <property type="match status" value="1"/>
</dbReference>
<dbReference type="SUPFAM" id="SSF90123">
    <property type="entry name" value="ABC transporter transmembrane region"/>
    <property type="match status" value="1"/>
</dbReference>
<feature type="transmembrane region" description="Helical" evidence="11">
    <location>
        <begin position="22"/>
        <end position="46"/>
    </location>
</feature>
<dbReference type="AlphaFoldDB" id="A0A6N7QQ63"/>
<comment type="subcellular location">
    <subcellularLocation>
        <location evidence="1">Cell membrane</location>
        <topology evidence="1">Multi-pass membrane protein</topology>
    </subcellularLocation>
</comment>
<dbReference type="CDD" id="cd18552">
    <property type="entry name" value="ABC_6TM_MsbA_like"/>
    <property type="match status" value="1"/>
</dbReference>
<dbReference type="InterPro" id="IPR039421">
    <property type="entry name" value="Type_1_exporter"/>
</dbReference>
<dbReference type="InterPro" id="IPR011917">
    <property type="entry name" value="ABC_transpr_lipidA"/>
</dbReference>
<dbReference type="Gene3D" id="1.20.1560.10">
    <property type="entry name" value="ABC transporter type 1, transmembrane domain"/>
    <property type="match status" value="1"/>
</dbReference>
<feature type="domain" description="ABC transmembrane type-1" evidence="13">
    <location>
        <begin position="27"/>
        <end position="309"/>
    </location>
</feature>
<dbReference type="EMBL" id="WJPP01000001">
    <property type="protein sequence ID" value="MRH77278.1"/>
    <property type="molecule type" value="Genomic_DNA"/>
</dbReference>
<protein>
    <submittedName>
        <fullName evidence="14">Lipid A export permease/ATP-binding protein MsbA</fullName>
    </submittedName>
</protein>
<dbReference type="NCBIfam" id="TIGR02203">
    <property type="entry name" value="MsbA_lipidA"/>
    <property type="match status" value="1"/>
</dbReference>
<evidence type="ECO:0000256" key="8">
    <source>
        <dbReference type="ARBA" id="ARBA00022989"/>
    </source>
</evidence>
<dbReference type="PANTHER" id="PTHR43394">
    <property type="entry name" value="ATP-DEPENDENT PERMEASE MDL1, MITOCHONDRIAL"/>
    <property type="match status" value="1"/>
</dbReference>
<proteinExistence type="predicted"/>
<keyword evidence="9" id="KW-0445">Lipid transport</keyword>
<dbReference type="InterPro" id="IPR011527">
    <property type="entry name" value="ABC1_TM_dom"/>
</dbReference>
<evidence type="ECO:0000256" key="5">
    <source>
        <dbReference type="ARBA" id="ARBA00022741"/>
    </source>
</evidence>
<evidence type="ECO:0000256" key="11">
    <source>
        <dbReference type="SAM" id="Phobius"/>
    </source>
</evidence>
<feature type="transmembrane region" description="Helical" evidence="11">
    <location>
        <begin position="275"/>
        <end position="294"/>
    </location>
</feature>
<evidence type="ECO:0000256" key="3">
    <source>
        <dbReference type="ARBA" id="ARBA00022475"/>
    </source>
</evidence>
<evidence type="ECO:0000259" key="13">
    <source>
        <dbReference type="PROSITE" id="PS50929"/>
    </source>
</evidence>
<dbReference type="Pfam" id="PF00664">
    <property type="entry name" value="ABC_membrane"/>
    <property type="match status" value="1"/>
</dbReference>
<keyword evidence="15" id="KW-1185">Reference proteome</keyword>
<accession>A0A6N7QQ63</accession>
<evidence type="ECO:0000313" key="14">
    <source>
        <dbReference type="EMBL" id="MRH77278.1"/>
    </source>
</evidence>
<feature type="domain" description="ABC transporter" evidence="12">
    <location>
        <begin position="343"/>
        <end position="577"/>
    </location>
</feature>
<feature type="transmembrane region" description="Helical" evidence="11">
    <location>
        <begin position="248"/>
        <end position="269"/>
    </location>
</feature>
<evidence type="ECO:0000256" key="2">
    <source>
        <dbReference type="ARBA" id="ARBA00022448"/>
    </source>
</evidence>
<dbReference type="Pfam" id="PF00005">
    <property type="entry name" value="ABC_tran"/>
    <property type="match status" value="1"/>
</dbReference>
<dbReference type="GO" id="GO:0016887">
    <property type="term" value="F:ATP hydrolysis activity"/>
    <property type="evidence" value="ECO:0007669"/>
    <property type="project" value="InterPro"/>
</dbReference>
<dbReference type="Proteomes" id="UP000433788">
    <property type="component" value="Unassembled WGS sequence"/>
</dbReference>
<dbReference type="PROSITE" id="PS50893">
    <property type="entry name" value="ABC_TRANSPORTER_2"/>
    <property type="match status" value="1"/>
</dbReference>